<reference evidence="2" key="1">
    <citation type="submission" date="2007-12" db="EMBL/GenBank/DDBJ databases">
        <title>Annotation of Entamoeba dispar SAW760.</title>
        <authorList>
            <person name="Lorenzi H."/>
            <person name="Inman J."/>
            <person name="Schobel S."/>
            <person name="Amedeo P."/>
            <person name="Caler E."/>
        </authorList>
    </citation>
    <scope>NUCLEOTIDE SEQUENCE [LARGE SCALE GENOMIC DNA]</scope>
    <source>
        <strain evidence="2">ATCC PRA-260 / SAW760</strain>
    </source>
</reference>
<accession>B0ENT9</accession>
<dbReference type="Gene3D" id="3.80.10.10">
    <property type="entry name" value="Ribonuclease Inhibitor"/>
    <property type="match status" value="1"/>
</dbReference>
<dbReference type="Proteomes" id="UP000008076">
    <property type="component" value="Unassembled WGS sequence"/>
</dbReference>
<dbReference type="EMBL" id="DS550138">
    <property type="protein sequence ID" value="EDR23808.1"/>
    <property type="molecule type" value="Genomic_DNA"/>
</dbReference>
<dbReference type="KEGG" id="edi:EDI_003330"/>
<dbReference type="InterPro" id="IPR032675">
    <property type="entry name" value="LRR_dom_sf"/>
</dbReference>
<dbReference type="VEuPathDB" id="AmoebaDB:EDI_003330"/>
<name>B0ENT9_ENTDS</name>
<keyword evidence="2" id="KW-1185">Reference proteome</keyword>
<dbReference type="AlphaFoldDB" id="B0ENT9"/>
<gene>
    <name evidence="1" type="ORF">EDI_003330</name>
</gene>
<evidence type="ECO:0000313" key="2">
    <source>
        <dbReference type="Proteomes" id="UP000008076"/>
    </source>
</evidence>
<protein>
    <recommendedName>
        <fullName evidence="3">Leucine rich repeat containing protein BspA family protein</fullName>
    </recommendedName>
</protein>
<dbReference type="OMA" id="FHIYNYT"/>
<sequence length="158" mass="19049">MKLGYNEIMIVSMYFDDIKDFINLEIGIKRFQGNMERFHFNPIPLNKYSRRLFTNIETFHIYNYTDEEFKDGRIFKQVIWYKVYYSTYLKEKKQGNICKNIEYTKEDRNTYGNTIPSEVKSLGYKCFDECYSLKSINIPSSINEIELIVLKMFIIKIN</sequence>
<proteinExistence type="predicted"/>
<dbReference type="OrthoDB" id="10333274at2759"/>
<evidence type="ECO:0008006" key="3">
    <source>
        <dbReference type="Google" id="ProtNLM"/>
    </source>
</evidence>
<evidence type="ECO:0000313" key="1">
    <source>
        <dbReference type="EMBL" id="EDR23808.1"/>
    </source>
</evidence>
<dbReference type="RefSeq" id="XP_001739802.1">
    <property type="nucleotide sequence ID" value="XM_001739750.1"/>
</dbReference>
<organism evidence="2">
    <name type="scientific">Entamoeba dispar (strain ATCC PRA-260 / SAW760)</name>
    <dbReference type="NCBI Taxonomy" id="370354"/>
    <lineage>
        <taxon>Eukaryota</taxon>
        <taxon>Amoebozoa</taxon>
        <taxon>Evosea</taxon>
        <taxon>Archamoebae</taxon>
        <taxon>Mastigamoebida</taxon>
        <taxon>Entamoebidae</taxon>
        <taxon>Entamoeba</taxon>
    </lineage>
</organism>
<dbReference type="GeneID" id="5884949"/>